<feature type="compositionally biased region" description="Basic and acidic residues" evidence="1">
    <location>
        <begin position="97"/>
        <end position="114"/>
    </location>
</feature>
<dbReference type="InterPro" id="IPR018790">
    <property type="entry name" value="DUF2358"/>
</dbReference>
<sequence>MPAFALRLATPAAGVRVAAASSPTFQLPPPYASVTPAKQPPSALIVPSQAVVSVVAAAAASATASSQGSMPPKVLARVLSKETELPKRYFKPSNSSHSDRGGKPGKKSGDDNKADLGNTLRVLQDRLPTILQSPLPQEILAPNISLHLFPTTHPHLPTVSGKVAYTAALWSAPIAWNQLPLVGNVRLSIISERVTKQPLTFAPREPGALPEQLVVRWCTPGERNGSGGPSPTTAGTAAGRRGEGGFTGIFVFHFDSQGRILSHTIETVQTSGDWERGVGAKVVGLTDWLLGGLRRGPENPMPTFSFGIKRP</sequence>
<dbReference type="Proteomes" id="UP000295604">
    <property type="component" value="Unassembled WGS sequence"/>
</dbReference>
<dbReference type="PANTHER" id="PTHR31094">
    <property type="entry name" value="RIKEN CDNA 2310061I04 GENE"/>
    <property type="match status" value="1"/>
</dbReference>
<gene>
    <name evidence="2" type="ORF">C8034_v007890</name>
</gene>
<dbReference type="AlphaFoldDB" id="A0A4R8TNH2"/>
<evidence type="ECO:0000313" key="2">
    <source>
        <dbReference type="EMBL" id="TEA20120.1"/>
    </source>
</evidence>
<evidence type="ECO:0000256" key="1">
    <source>
        <dbReference type="SAM" id="MobiDB-lite"/>
    </source>
</evidence>
<protein>
    <submittedName>
        <fullName evidence="2">Uncharacterized protein</fullName>
    </submittedName>
</protein>
<comment type="caution">
    <text evidence="2">The sequence shown here is derived from an EMBL/GenBank/DDBJ whole genome shotgun (WGS) entry which is preliminary data.</text>
</comment>
<organism evidence="2 3">
    <name type="scientific">Colletotrichum sidae</name>
    <dbReference type="NCBI Taxonomy" id="1347389"/>
    <lineage>
        <taxon>Eukaryota</taxon>
        <taxon>Fungi</taxon>
        <taxon>Dikarya</taxon>
        <taxon>Ascomycota</taxon>
        <taxon>Pezizomycotina</taxon>
        <taxon>Sordariomycetes</taxon>
        <taxon>Hypocreomycetidae</taxon>
        <taxon>Glomerellales</taxon>
        <taxon>Glomerellaceae</taxon>
        <taxon>Colletotrichum</taxon>
        <taxon>Colletotrichum orbiculare species complex</taxon>
    </lineage>
</organism>
<evidence type="ECO:0000313" key="3">
    <source>
        <dbReference type="Proteomes" id="UP000295604"/>
    </source>
</evidence>
<name>A0A4R8TNH2_9PEZI</name>
<reference evidence="2 3" key="1">
    <citation type="submission" date="2018-11" db="EMBL/GenBank/DDBJ databases">
        <title>Genome sequence and assembly of Colletotrichum sidae.</title>
        <authorList>
            <person name="Gan P."/>
            <person name="Shirasu K."/>
        </authorList>
    </citation>
    <scope>NUCLEOTIDE SEQUENCE [LARGE SCALE GENOMIC DNA]</scope>
    <source>
        <strain evidence="2 3">CBS 518.97</strain>
    </source>
</reference>
<feature type="region of interest" description="Disordered" evidence="1">
    <location>
        <begin position="220"/>
        <end position="240"/>
    </location>
</feature>
<feature type="compositionally biased region" description="Low complexity" evidence="1">
    <location>
        <begin position="229"/>
        <end position="239"/>
    </location>
</feature>
<accession>A0A4R8TNH2</accession>
<dbReference type="EMBL" id="QAPF01000038">
    <property type="protein sequence ID" value="TEA20120.1"/>
    <property type="molecule type" value="Genomic_DNA"/>
</dbReference>
<dbReference type="Pfam" id="PF17119">
    <property type="entry name" value="MMU163"/>
    <property type="match status" value="2"/>
</dbReference>
<dbReference type="PANTHER" id="PTHR31094:SF2">
    <property type="entry name" value="RIKEN CDNA 2310061I04 GENE"/>
    <property type="match status" value="1"/>
</dbReference>
<proteinExistence type="predicted"/>
<dbReference type="InterPro" id="IPR031342">
    <property type="entry name" value="Mug163-like"/>
</dbReference>
<keyword evidence="3" id="KW-1185">Reference proteome</keyword>
<feature type="region of interest" description="Disordered" evidence="1">
    <location>
        <begin position="86"/>
        <end position="115"/>
    </location>
</feature>